<dbReference type="Ensembl" id="ENSOMET00000036791.1">
    <property type="protein sequence ID" value="ENSOMEP00000036246.1"/>
    <property type="gene ID" value="ENSOMEG00000023774.1"/>
</dbReference>
<dbReference type="PROSITE" id="PS50157">
    <property type="entry name" value="ZINC_FINGER_C2H2_2"/>
    <property type="match status" value="8"/>
</dbReference>
<proteinExistence type="inferred from homology"/>
<comment type="subcellular location">
    <subcellularLocation>
        <location evidence="1">Nucleus</location>
    </subcellularLocation>
</comment>
<evidence type="ECO:0000256" key="11">
    <source>
        <dbReference type="PROSITE-ProRule" id="PRU00042"/>
    </source>
</evidence>
<feature type="domain" description="C2H2-type" evidence="13">
    <location>
        <begin position="288"/>
        <end position="315"/>
    </location>
</feature>
<dbReference type="GO" id="GO:0008270">
    <property type="term" value="F:zinc ion binding"/>
    <property type="evidence" value="ECO:0007669"/>
    <property type="project" value="UniProtKB-KW"/>
</dbReference>
<keyword evidence="5 11" id="KW-0863">Zinc-finger</keyword>
<dbReference type="SUPFAM" id="SSF57667">
    <property type="entry name" value="beta-beta-alpha zinc fingers"/>
    <property type="match status" value="5"/>
</dbReference>
<evidence type="ECO:0000256" key="7">
    <source>
        <dbReference type="ARBA" id="ARBA00023015"/>
    </source>
</evidence>
<keyword evidence="8" id="KW-0238">DNA-binding</keyword>
<feature type="domain" description="C2H2-type" evidence="13">
    <location>
        <begin position="232"/>
        <end position="259"/>
    </location>
</feature>
<reference evidence="14" key="2">
    <citation type="submission" date="2025-09" db="UniProtKB">
        <authorList>
            <consortium name="Ensembl"/>
        </authorList>
    </citation>
    <scope>IDENTIFICATION</scope>
</reference>
<comment type="similarity">
    <text evidence="2">Belongs to the krueppel C2H2-type zinc-finger protein family.</text>
</comment>
<feature type="region of interest" description="Disordered" evidence="12">
    <location>
        <begin position="1"/>
        <end position="27"/>
    </location>
</feature>
<evidence type="ECO:0000259" key="13">
    <source>
        <dbReference type="PROSITE" id="PS50157"/>
    </source>
</evidence>
<dbReference type="GO" id="GO:0005634">
    <property type="term" value="C:nucleus"/>
    <property type="evidence" value="ECO:0007669"/>
    <property type="project" value="UniProtKB-SubCell"/>
</dbReference>
<dbReference type="PaxDb" id="30732-ENSOMEP00000036246"/>
<dbReference type="PROSITE" id="PS00028">
    <property type="entry name" value="ZINC_FINGER_C2H2_1"/>
    <property type="match status" value="7"/>
</dbReference>
<keyword evidence="4" id="KW-0677">Repeat</keyword>
<dbReference type="Proteomes" id="UP000261560">
    <property type="component" value="Unplaced"/>
</dbReference>
<keyword evidence="3" id="KW-0479">Metal-binding</keyword>
<keyword evidence="9" id="KW-0804">Transcription</keyword>
<reference evidence="14" key="1">
    <citation type="submission" date="2025-08" db="UniProtKB">
        <authorList>
            <consortium name="Ensembl"/>
        </authorList>
    </citation>
    <scope>IDENTIFICATION</scope>
</reference>
<feature type="compositionally biased region" description="Basic and acidic residues" evidence="12">
    <location>
        <begin position="12"/>
        <end position="24"/>
    </location>
</feature>
<dbReference type="PANTHER" id="PTHR23235">
    <property type="entry name" value="KRUEPPEL-LIKE TRANSCRIPTION FACTOR"/>
    <property type="match status" value="1"/>
</dbReference>
<dbReference type="SMART" id="SM00355">
    <property type="entry name" value="ZnF_C2H2"/>
    <property type="match status" value="8"/>
</dbReference>
<evidence type="ECO:0000256" key="5">
    <source>
        <dbReference type="ARBA" id="ARBA00022771"/>
    </source>
</evidence>
<dbReference type="AlphaFoldDB" id="A0A3B3E268"/>
<feature type="domain" description="C2H2-type" evidence="13">
    <location>
        <begin position="204"/>
        <end position="231"/>
    </location>
</feature>
<evidence type="ECO:0000256" key="3">
    <source>
        <dbReference type="ARBA" id="ARBA00022723"/>
    </source>
</evidence>
<dbReference type="FunFam" id="3.30.160.60:FF:001325">
    <property type="entry name" value="zinc finger protein 200"/>
    <property type="match status" value="1"/>
</dbReference>
<evidence type="ECO:0000256" key="12">
    <source>
        <dbReference type="SAM" id="MobiDB-lite"/>
    </source>
</evidence>
<dbReference type="GO" id="GO:0000978">
    <property type="term" value="F:RNA polymerase II cis-regulatory region sequence-specific DNA binding"/>
    <property type="evidence" value="ECO:0007669"/>
    <property type="project" value="TreeGrafter"/>
</dbReference>
<keyword evidence="6" id="KW-0862">Zinc</keyword>
<evidence type="ECO:0000313" key="14">
    <source>
        <dbReference type="Ensembl" id="ENSOMEP00000036246.1"/>
    </source>
</evidence>
<dbReference type="FunFam" id="3.30.160.60:FF:001506">
    <property type="entry name" value="Zinc finger protein"/>
    <property type="match status" value="4"/>
</dbReference>
<keyword evidence="7" id="KW-0805">Transcription regulation</keyword>
<dbReference type="InterPro" id="IPR013087">
    <property type="entry name" value="Znf_C2H2_type"/>
</dbReference>
<dbReference type="FunFam" id="3.30.160.60:FF:000733">
    <property type="entry name" value="Zinc finger protein 236 variant"/>
    <property type="match status" value="1"/>
</dbReference>
<keyword evidence="15" id="KW-1185">Reference proteome</keyword>
<dbReference type="OMA" id="CINHEGV"/>
<evidence type="ECO:0000256" key="10">
    <source>
        <dbReference type="ARBA" id="ARBA00023242"/>
    </source>
</evidence>
<evidence type="ECO:0000256" key="4">
    <source>
        <dbReference type="ARBA" id="ARBA00022737"/>
    </source>
</evidence>
<evidence type="ECO:0000313" key="15">
    <source>
        <dbReference type="Proteomes" id="UP000261560"/>
    </source>
</evidence>
<feature type="domain" description="C2H2-type" evidence="13">
    <location>
        <begin position="260"/>
        <end position="287"/>
    </location>
</feature>
<dbReference type="FunFam" id="3.30.160.60:FF:001290">
    <property type="entry name" value="Zinc finger 45-like"/>
    <property type="match status" value="1"/>
</dbReference>
<feature type="domain" description="C2H2-type" evidence="13">
    <location>
        <begin position="372"/>
        <end position="397"/>
    </location>
</feature>
<dbReference type="PANTHER" id="PTHR23235:SF178">
    <property type="entry name" value="C2H2-TYPE DOMAIN-CONTAINING PROTEIN-RELATED"/>
    <property type="match status" value="1"/>
</dbReference>
<evidence type="ECO:0000256" key="1">
    <source>
        <dbReference type="ARBA" id="ARBA00004123"/>
    </source>
</evidence>
<dbReference type="STRING" id="30732.ENSOMEP00000036246"/>
<keyword evidence="10" id="KW-0539">Nucleus</keyword>
<protein>
    <recommendedName>
        <fullName evidence="13">C2H2-type domain-containing protein</fullName>
    </recommendedName>
</protein>
<dbReference type="InterPro" id="IPR036236">
    <property type="entry name" value="Znf_C2H2_sf"/>
</dbReference>
<sequence length="397" mass="45740">MMNGSSNQKRVSHLDQAEPPQIKEEPEELCINQEGEQLVLNQDPGENLEFQIDKFNHHHPQRNIIRIPVVTLQSTDLSQNHICEEETDAEHLLWKKERNSSPDEEEPGLPEIKEEWEEVCISEEEEQLELKHENGAFMVNEHDQERMESKPEPSESPVLEENTEITVQLDNPLDESSNSCDSSFFQRNHLKVHMSIVHTGEKPFTCEVCEKSFTTSSNLKAHMRTHTGEKPFICKVCQKSFLTNTEIKIHLRTHTGERPFSCELCDRTFTTSSHLNVHLRSHTGERPFLCEVCQKSFLTSVELKVHLRTHTGERPFSCKVCEKSFTTSSTLNVHMRTHTDERPFSCIVCGKGFIQSSHLKAHMITHTGERPFSCKVCDKGFSRSSSLRVHMKKTSHW</sequence>
<organism evidence="14 15">
    <name type="scientific">Oryzias melastigma</name>
    <name type="common">Marine medaka</name>
    <dbReference type="NCBI Taxonomy" id="30732"/>
    <lineage>
        <taxon>Eukaryota</taxon>
        <taxon>Metazoa</taxon>
        <taxon>Chordata</taxon>
        <taxon>Craniata</taxon>
        <taxon>Vertebrata</taxon>
        <taxon>Euteleostomi</taxon>
        <taxon>Actinopterygii</taxon>
        <taxon>Neopterygii</taxon>
        <taxon>Teleostei</taxon>
        <taxon>Neoteleostei</taxon>
        <taxon>Acanthomorphata</taxon>
        <taxon>Ovalentaria</taxon>
        <taxon>Atherinomorphae</taxon>
        <taxon>Beloniformes</taxon>
        <taxon>Adrianichthyidae</taxon>
        <taxon>Oryziinae</taxon>
        <taxon>Oryzias</taxon>
    </lineage>
</organism>
<feature type="domain" description="C2H2-type" evidence="13">
    <location>
        <begin position="316"/>
        <end position="343"/>
    </location>
</feature>
<accession>A0A3B3E268</accession>
<dbReference type="Pfam" id="PF13894">
    <property type="entry name" value="zf-C2H2_4"/>
    <property type="match status" value="1"/>
</dbReference>
<evidence type="ECO:0000256" key="6">
    <source>
        <dbReference type="ARBA" id="ARBA00022833"/>
    </source>
</evidence>
<evidence type="ECO:0000256" key="2">
    <source>
        <dbReference type="ARBA" id="ARBA00006991"/>
    </source>
</evidence>
<name>A0A3B3E268_ORYME</name>
<feature type="domain" description="C2H2-type" evidence="13">
    <location>
        <begin position="344"/>
        <end position="371"/>
    </location>
</feature>
<evidence type="ECO:0000256" key="8">
    <source>
        <dbReference type="ARBA" id="ARBA00023125"/>
    </source>
</evidence>
<dbReference type="GeneTree" id="ENSGT01150000286977"/>
<dbReference type="Pfam" id="PF00096">
    <property type="entry name" value="zf-C2H2"/>
    <property type="match status" value="6"/>
</dbReference>
<dbReference type="Gene3D" id="3.30.160.60">
    <property type="entry name" value="Classic Zinc Finger"/>
    <property type="match status" value="8"/>
</dbReference>
<evidence type="ECO:0000256" key="9">
    <source>
        <dbReference type="ARBA" id="ARBA00023163"/>
    </source>
</evidence>
<dbReference type="GO" id="GO:0000981">
    <property type="term" value="F:DNA-binding transcription factor activity, RNA polymerase II-specific"/>
    <property type="evidence" value="ECO:0007669"/>
    <property type="project" value="TreeGrafter"/>
</dbReference>
<feature type="domain" description="C2H2-type" evidence="13">
    <location>
        <begin position="175"/>
        <end position="203"/>
    </location>
</feature>